<reference evidence="8 9" key="1">
    <citation type="journal article" date="2011" name="Science">
        <title>The Selaginella genome identifies genetic changes associated with the evolution of vascular plants.</title>
        <authorList>
            <person name="Banks J.A."/>
            <person name="Nishiyama T."/>
            <person name="Hasebe M."/>
            <person name="Bowman J.L."/>
            <person name="Gribskov M."/>
            <person name="dePamphilis C."/>
            <person name="Albert V.A."/>
            <person name="Aono N."/>
            <person name="Aoyama T."/>
            <person name="Ambrose B.A."/>
            <person name="Ashton N.W."/>
            <person name="Axtell M.J."/>
            <person name="Barker E."/>
            <person name="Barker M.S."/>
            <person name="Bennetzen J.L."/>
            <person name="Bonawitz N.D."/>
            <person name="Chapple C."/>
            <person name="Cheng C."/>
            <person name="Correa L.G."/>
            <person name="Dacre M."/>
            <person name="DeBarry J."/>
            <person name="Dreyer I."/>
            <person name="Elias M."/>
            <person name="Engstrom E.M."/>
            <person name="Estelle M."/>
            <person name="Feng L."/>
            <person name="Finet C."/>
            <person name="Floyd S.K."/>
            <person name="Frommer W.B."/>
            <person name="Fujita T."/>
            <person name="Gramzow L."/>
            <person name="Gutensohn M."/>
            <person name="Harholt J."/>
            <person name="Hattori M."/>
            <person name="Heyl A."/>
            <person name="Hirai T."/>
            <person name="Hiwatashi Y."/>
            <person name="Ishikawa M."/>
            <person name="Iwata M."/>
            <person name="Karol K.G."/>
            <person name="Koehler B."/>
            <person name="Kolukisaoglu U."/>
            <person name="Kubo M."/>
            <person name="Kurata T."/>
            <person name="Lalonde S."/>
            <person name="Li K."/>
            <person name="Li Y."/>
            <person name="Litt A."/>
            <person name="Lyons E."/>
            <person name="Manning G."/>
            <person name="Maruyama T."/>
            <person name="Michael T.P."/>
            <person name="Mikami K."/>
            <person name="Miyazaki S."/>
            <person name="Morinaga S."/>
            <person name="Murata T."/>
            <person name="Mueller-Roeber B."/>
            <person name="Nelson D.R."/>
            <person name="Obara M."/>
            <person name="Oguri Y."/>
            <person name="Olmstead R.G."/>
            <person name="Onodera N."/>
            <person name="Petersen B.L."/>
            <person name="Pils B."/>
            <person name="Prigge M."/>
            <person name="Rensing S.A."/>
            <person name="Riano-Pachon D.M."/>
            <person name="Roberts A.W."/>
            <person name="Sato Y."/>
            <person name="Scheller H.V."/>
            <person name="Schulz B."/>
            <person name="Schulz C."/>
            <person name="Shakirov E.V."/>
            <person name="Shibagaki N."/>
            <person name="Shinohara N."/>
            <person name="Shippen D.E."/>
            <person name="Soerensen I."/>
            <person name="Sotooka R."/>
            <person name="Sugimoto N."/>
            <person name="Sugita M."/>
            <person name="Sumikawa N."/>
            <person name="Tanurdzic M."/>
            <person name="Theissen G."/>
            <person name="Ulvskov P."/>
            <person name="Wakazuki S."/>
            <person name="Weng J.K."/>
            <person name="Willats W.W."/>
            <person name="Wipf D."/>
            <person name="Wolf P.G."/>
            <person name="Yang L."/>
            <person name="Zimmer A.D."/>
            <person name="Zhu Q."/>
            <person name="Mitros T."/>
            <person name="Hellsten U."/>
            <person name="Loque D."/>
            <person name="Otillar R."/>
            <person name="Salamov A."/>
            <person name="Schmutz J."/>
            <person name="Shapiro H."/>
            <person name="Lindquist E."/>
            <person name="Lucas S."/>
            <person name="Rokhsar D."/>
            <person name="Grigoriev I.V."/>
        </authorList>
    </citation>
    <scope>NUCLEOTIDE SEQUENCE [LARGE SCALE GENOMIC DNA]</scope>
</reference>
<gene>
    <name evidence="8" type="ORF">SELMODRAFT_77082</name>
</gene>
<comment type="similarity">
    <text evidence="2">Belongs to the NPC2 family.</text>
</comment>
<sequence>YSVKIKDVEVLPDPVVSGQDAAFSVSFPSGARLASGKLAITVYFHGIFVHREIYDLCQKTSCPVEAGNFVLKSSQNLPSVTPSGAYRLKLEMLDPKNKLLACAMVNFDIVRPNPLADQ</sequence>
<dbReference type="SMART" id="SM00737">
    <property type="entry name" value="ML"/>
    <property type="match status" value="1"/>
</dbReference>
<evidence type="ECO:0000313" key="8">
    <source>
        <dbReference type="EMBL" id="EFJ36795.1"/>
    </source>
</evidence>
<dbReference type="FunCoup" id="D8QRK9">
    <property type="interactions" value="765"/>
</dbReference>
<dbReference type="PANTHER" id="PTHR11306:SF0">
    <property type="entry name" value="PHOSPHATIDYLGLYCEROL_PHOSPHATIDYLINOSITOL TRANSFER PROTEIN"/>
    <property type="match status" value="1"/>
</dbReference>
<dbReference type="InterPro" id="IPR003172">
    <property type="entry name" value="ML_dom"/>
</dbReference>
<evidence type="ECO:0000313" key="9">
    <source>
        <dbReference type="Proteomes" id="UP000001514"/>
    </source>
</evidence>
<dbReference type="HOGENOM" id="CLU_097982_1_0_1"/>
<dbReference type="InterPro" id="IPR014756">
    <property type="entry name" value="Ig_E-set"/>
</dbReference>
<protein>
    <recommendedName>
        <fullName evidence="7">MD-2-related lipid-recognition domain-containing protein</fullName>
    </recommendedName>
</protein>
<evidence type="ECO:0000256" key="5">
    <source>
        <dbReference type="ARBA" id="ARBA00022729"/>
    </source>
</evidence>
<dbReference type="InParanoid" id="D8QRK9"/>
<evidence type="ECO:0000256" key="4">
    <source>
        <dbReference type="ARBA" id="ARBA00022448"/>
    </source>
</evidence>
<evidence type="ECO:0000256" key="3">
    <source>
        <dbReference type="ARBA" id="ARBA00011245"/>
    </source>
</evidence>
<dbReference type="OMA" id="RYCDKKA"/>
<dbReference type="AlphaFoldDB" id="D8QRK9"/>
<dbReference type="InterPro" id="IPR039670">
    <property type="entry name" value="NPC2-like"/>
</dbReference>
<dbReference type="PANTHER" id="PTHR11306">
    <property type="entry name" value="NIEMANN PICK TYPE C2 PROTEIN NPC2-RELATED"/>
    <property type="match status" value="1"/>
</dbReference>
<keyword evidence="6" id="KW-0445">Lipid transport</keyword>
<dbReference type="GO" id="GO:0015918">
    <property type="term" value="P:sterol transport"/>
    <property type="evidence" value="ECO:0000318"/>
    <property type="project" value="GO_Central"/>
</dbReference>
<feature type="non-terminal residue" evidence="8">
    <location>
        <position position="1"/>
    </location>
</feature>
<dbReference type="SUPFAM" id="SSF81296">
    <property type="entry name" value="E set domains"/>
    <property type="match status" value="1"/>
</dbReference>
<comment type="subunit">
    <text evidence="3">Monomer.</text>
</comment>
<name>D8QRK9_SELML</name>
<dbReference type="Proteomes" id="UP000001514">
    <property type="component" value="Unassembled WGS sequence"/>
</dbReference>
<proteinExistence type="inferred from homology"/>
<evidence type="ECO:0000256" key="6">
    <source>
        <dbReference type="ARBA" id="ARBA00023055"/>
    </source>
</evidence>
<dbReference type="eggNOG" id="KOG4680">
    <property type="taxonomic scope" value="Eukaryota"/>
</dbReference>
<evidence type="ECO:0000256" key="2">
    <source>
        <dbReference type="ARBA" id="ARBA00006370"/>
    </source>
</evidence>
<dbReference type="Gramene" id="EFJ36795">
    <property type="protein sequence ID" value="EFJ36795"/>
    <property type="gene ID" value="SELMODRAFT_77082"/>
</dbReference>
<dbReference type="STRING" id="88036.D8QRK9"/>
<comment type="function">
    <text evidence="1">Catalyzes the intermembrane transfer of phosphatidylglycerol and phosphatidylinositol.</text>
</comment>
<dbReference type="Gene3D" id="2.60.40.770">
    <property type="match status" value="1"/>
</dbReference>
<evidence type="ECO:0000256" key="1">
    <source>
        <dbReference type="ARBA" id="ARBA00002053"/>
    </source>
</evidence>
<organism evidence="9">
    <name type="scientific">Selaginella moellendorffii</name>
    <name type="common">Spikemoss</name>
    <dbReference type="NCBI Taxonomy" id="88036"/>
    <lineage>
        <taxon>Eukaryota</taxon>
        <taxon>Viridiplantae</taxon>
        <taxon>Streptophyta</taxon>
        <taxon>Embryophyta</taxon>
        <taxon>Tracheophyta</taxon>
        <taxon>Lycopodiopsida</taxon>
        <taxon>Selaginellales</taxon>
        <taxon>Selaginellaceae</taxon>
        <taxon>Selaginella</taxon>
    </lineage>
</organism>
<accession>D8QRK9</accession>
<dbReference type="Pfam" id="PF02221">
    <property type="entry name" value="E1_DerP2_DerF2"/>
    <property type="match status" value="1"/>
</dbReference>
<feature type="domain" description="MD-2-related lipid-recognition" evidence="7">
    <location>
        <begin position="1"/>
        <end position="107"/>
    </location>
</feature>
<dbReference type="GO" id="GO:0032934">
    <property type="term" value="F:sterol binding"/>
    <property type="evidence" value="ECO:0000318"/>
    <property type="project" value="GO_Central"/>
</dbReference>
<keyword evidence="4" id="KW-0813">Transport</keyword>
<keyword evidence="5" id="KW-0732">Signal</keyword>
<dbReference type="KEGG" id="smo:SELMODRAFT_77082"/>
<keyword evidence="9" id="KW-1185">Reference proteome</keyword>
<evidence type="ECO:0000259" key="7">
    <source>
        <dbReference type="SMART" id="SM00737"/>
    </source>
</evidence>
<dbReference type="EMBL" id="GL377566">
    <property type="protein sequence ID" value="EFJ36795.1"/>
    <property type="molecule type" value="Genomic_DNA"/>
</dbReference>